<protein>
    <recommendedName>
        <fullName evidence="1">Lon N-terminal domain-containing protein</fullName>
    </recommendedName>
</protein>
<comment type="caution">
    <text evidence="3">The sequence shown here is derived from an EMBL/GenBank/DDBJ whole genome shotgun (WGS) entry which is preliminary data.</text>
</comment>
<dbReference type="Gene3D" id="1.10.4060.10">
    <property type="entry name" value="BPP1347 like domain"/>
    <property type="match status" value="1"/>
</dbReference>
<dbReference type="Proteomes" id="UP000253647">
    <property type="component" value="Unassembled WGS sequence"/>
</dbReference>
<dbReference type="Proteomes" id="UP000252795">
    <property type="component" value="Unassembled WGS sequence"/>
</dbReference>
<dbReference type="InterPro" id="IPR015947">
    <property type="entry name" value="PUA-like_sf"/>
</dbReference>
<name>A0A368V2W1_MARNT</name>
<dbReference type="Pfam" id="PF02190">
    <property type="entry name" value="LON_substr_bdg"/>
    <property type="match status" value="1"/>
</dbReference>
<dbReference type="SUPFAM" id="SSF88697">
    <property type="entry name" value="PUA domain-like"/>
    <property type="match status" value="1"/>
</dbReference>
<dbReference type="Gene3D" id="2.30.130.40">
    <property type="entry name" value="LON domain-like"/>
    <property type="match status" value="1"/>
</dbReference>
<dbReference type="EMBL" id="QPJB01000006">
    <property type="protein sequence ID" value="RCW34024.1"/>
    <property type="molecule type" value="Genomic_DNA"/>
</dbReference>
<dbReference type="PROSITE" id="PS51787">
    <property type="entry name" value="LON_N"/>
    <property type="match status" value="1"/>
</dbReference>
<evidence type="ECO:0000313" key="3">
    <source>
        <dbReference type="EMBL" id="RCW34024.1"/>
    </source>
</evidence>
<dbReference type="InterPro" id="IPR046336">
    <property type="entry name" value="Lon_prtase_N_sf"/>
</dbReference>
<evidence type="ECO:0000313" key="7">
    <source>
        <dbReference type="Proteomes" id="UP000253647"/>
    </source>
</evidence>
<dbReference type="PANTHER" id="PTHR46732">
    <property type="entry name" value="ATP-DEPENDENT PROTEASE LA (LON) DOMAIN PROTEIN"/>
    <property type="match status" value="1"/>
</dbReference>
<dbReference type="EMBL" id="QPJI01000006">
    <property type="protein sequence ID" value="RCW69073.1"/>
    <property type="molecule type" value="Genomic_DNA"/>
</dbReference>
<dbReference type="Proteomes" id="UP000253065">
    <property type="component" value="Unassembled WGS sequence"/>
</dbReference>
<evidence type="ECO:0000313" key="6">
    <source>
        <dbReference type="Proteomes" id="UP000253065"/>
    </source>
</evidence>
<feature type="domain" description="Lon N-terminal" evidence="1">
    <location>
        <begin position="5"/>
        <end position="195"/>
    </location>
</feature>
<reference evidence="5 7" key="1">
    <citation type="submission" date="2018-07" db="EMBL/GenBank/DDBJ databases">
        <title>Freshwater and sediment microbial communities from various areas in North America, analyzing microbe dynamics in response to fracking.</title>
        <authorList>
            <person name="Lamendella R."/>
        </authorList>
    </citation>
    <scope>NUCLEOTIDE SEQUENCE [LARGE SCALE GENOMIC DNA]</scope>
    <source>
        <strain evidence="4 7">105B</strain>
        <strain evidence="3 5">114E</strain>
        <strain evidence="2 6">114E_o</strain>
    </source>
</reference>
<dbReference type="PANTHER" id="PTHR46732:SF8">
    <property type="entry name" value="ATP-DEPENDENT PROTEASE LA (LON) DOMAIN PROTEIN"/>
    <property type="match status" value="1"/>
</dbReference>
<gene>
    <name evidence="3" type="ORF">DET51_10659</name>
    <name evidence="4" type="ORF">DET61_106170</name>
    <name evidence="2" type="ORF">DET64_10659</name>
</gene>
<evidence type="ECO:0000313" key="5">
    <source>
        <dbReference type="Proteomes" id="UP000252795"/>
    </source>
</evidence>
<accession>A0A368V2W1</accession>
<evidence type="ECO:0000313" key="2">
    <source>
        <dbReference type="EMBL" id="RBP73205.1"/>
    </source>
</evidence>
<proteinExistence type="predicted"/>
<organism evidence="3 5">
    <name type="scientific">Marinobacter nauticus</name>
    <name type="common">Marinobacter hydrocarbonoclasticus</name>
    <name type="synonym">Marinobacter aquaeolei</name>
    <dbReference type="NCBI Taxonomy" id="2743"/>
    <lineage>
        <taxon>Bacteria</taxon>
        <taxon>Pseudomonadati</taxon>
        <taxon>Pseudomonadota</taxon>
        <taxon>Gammaproteobacteria</taxon>
        <taxon>Pseudomonadales</taxon>
        <taxon>Marinobacteraceae</taxon>
        <taxon>Marinobacter</taxon>
    </lineage>
</organism>
<evidence type="ECO:0000259" key="1">
    <source>
        <dbReference type="PROSITE" id="PS51787"/>
    </source>
</evidence>
<dbReference type="EMBL" id="QNSA01000006">
    <property type="protein sequence ID" value="RBP73205.1"/>
    <property type="molecule type" value="Genomic_DNA"/>
</dbReference>
<dbReference type="AlphaFoldDB" id="A0A368V2W1"/>
<keyword evidence="6" id="KW-1185">Reference proteome</keyword>
<dbReference type="InterPro" id="IPR003111">
    <property type="entry name" value="Lon_prtase_N"/>
</dbReference>
<dbReference type="SMART" id="SM00464">
    <property type="entry name" value="LON"/>
    <property type="match status" value="1"/>
</dbReference>
<evidence type="ECO:0000313" key="4">
    <source>
        <dbReference type="EMBL" id="RCW69073.1"/>
    </source>
</evidence>
<sequence>MTEKLMNVPLFPLNSIILPGGRIPLQLFEPRYIDMLTRCLKEDRGFVVVLLREGAETEARASFYDMGTYVRIIDFQQLDNGLLGITVEGDCKVSVVRSWQQEDGLNVGDVECLIAEAESDVPERYHELPSVLRALFRHPVVKDLEMDVDYDDARHIGWRLTELLPLDKQEKQRLAELQDPLERLDRLQQLLEALEQGG</sequence>